<dbReference type="GeneID" id="111243994"/>
<name>A0A7M7J4C5_VARDE</name>
<dbReference type="InParanoid" id="A0A7M7J4C5"/>
<dbReference type="GO" id="GO:0005664">
    <property type="term" value="C:nuclear origin of replication recognition complex"/>
    <property type="evidence" value="ECO:0007669"/>
    <property type="project" value="InterPro"/>
</dbReference>
<dbReference type="EnsemblMetazoa" id="XM_022790487">
    <property type="protein sequence ID" value="XP_022646222"/>
    <property type="gene ID" value="LOC111243994"/>
</dbReference>
<feature type="region of interest" description="Disordered" evidence="6">
    <location>
        <begin position="1"/>
        <end position="23"/>
    </location>
</feature>
<accession>A0A7M7J4C5</accession>
<dbReference type="InterPro" id="IPR020795">
    <property type="entry name" value="ORC3"/>
</dbReference>
<keyword evidence="5" id="KW-0539">Nucleus</keyword>
<dbReference type="AlphaFoldDB" id="A0A7M7J4C5"/>
<dbReference type="InterPro" id="IPR045667">
    <property type="entry name" value="ORC3_N"/>
</dbReference>
<dbReference type="PANTHER" id="PTHR12748:SF0">
    <property type="entry name" value="ORIGIN RECOGNITION COMPLEX SUBUNIT 3"/>
    <property type="match status" value="1"/>
</dbReference>
<evidence type="ECO:0000259" key="8">
    <source>
        <dbReference type="Pfam" id="PF18137"/>
    </source>
</evidence>
<dbReference type="InterPro" id="IPR040855">
    <property type="entry name" value="ORC_WH_C"/>
</dbReference>
<dbReference type="PANTHER" id="PTHR12748">
    <property type="entry name" value="ORIGIN RECOGNITION COMPLEX SUBUNIT 3"/>
    <property type="match status" value="1"/>
</dbReference>
<keyword evidence="3" id="KW-0235">DNA replication</keyword>
<evidence type="ECO:0008006" key="11">
    <source>
        <dbReference type="Google" id="ProtNLM"/>
    </source>
</evidence>
<dbReference type="KEGG" id="vde:111243994"/>
<dbReference type="GO" id="GO:0031261">
    <property type="term" value="C:DNA replication preinitiation complex"/>
    <property type="evidence" value="ECO:0007669"/>
    <property type="project" value="TreeGrafter"/>
</dbReference>
<evidence type="ECO:0000256" key="1">
    <source>
        <dbReference type="ARBA" id="ARBA00004123"/>
    </source>
</evidence>
<evidence type="ECO:0000313" key="9">
    <source>
        <dbReference type="EnsemblMetazoa" id="XP_022646222"/>
    </source>
</evidence>
<comment type="subcellular location">
    <subcellularLocation>
        <location evidence="1">Nucleus</location>
    </subcellularLocation>
</comment>
<dbReference type="CTD" id="23595"/>
<evidence type="ECO:0000313" key="10">
    <source>
        <dbReference type="Proteomes" id="UP000594260"/>
    </source>
</evidence>
<dbReference type="OrthoDB" id="10265211at2759"/>
<evidence type="ECO:0000259" key="7">
    <source>
        <dbReference type="Pfam" id="PF07034"/>
    </source>
</evidence>
<dbReference type="RefSeq" id="XP_022646222.1">
    <property type="nucleotide sequence ID" value="XM_022790487.1"/>
</dbReference>
<feature type="domain" description="Origin recognition complex subunit 3 winged helix C-terminal" evidence="8">
    <location>
        <begin position="499"/>
        <end position="564"/>
    </location>
</feature>
<dbReference type="Pfam" id="PF18137">
    <property type="entry name" value="WHD_ORC"/>
    <property type="match status" value="1"/>
</dbReference>
<dbReference type="GO" id="GO:0003688">
    <property type="term" value="F:DNA replication origin binding"/>
    <property type="evidence" value="ECO:0007669"/>
    <property type="project" value="TreeGrafter"/>
</dbReference>
<protein>
    <recommendedName>
        <fullName evidence="11">Origin recognition complex subunit 3</fullName>
    </recommendedName>
</protein>
<dbReference type="Proteomes" id="UP000594260">
    <property type="component" value="Unplaced"/>
</dbReference>
<dbReference type="CDD" id="cd20704">
    <property type="entry name" value="Orc3"/>
    <property type="match status" value="1"/>
</dbReference>
<evidence type="ECO:0000256" key="6">
    <source>
        <dbReference type="SAM" id="MobiDB-lite"/>
    </source>
</evidence>
<dbReference type="GO" id="GO:0005656">
    <property type="term" value="C:nuclear pre-replicative complex"/>
    <property type="evidence" value="ECO:0007669"/>
    <property type="project" value="TreeGrafter"/>
</dbReference>
<feature type="compositionally biased region" description="Basic residues" evidence="6">
    <location>
        <begin position="11"/>
        <end position="22"/>
    </location>
</feature>
<organism evidence="9 10">
    <name type="scientific">Varroa destructor</name>
    <name type="common">Honeybee mite</name>
    <dbReference type="NCBI Taxonomy" id="109461"/>
    <lineage>
        <taxon>Eukaryota</taxon>
        <taxon>Metazoa</taxon>
        <taxon>Ecdysozoa</taxon>
        <taxon>Arthropoda</taxon>
        <taxon>Chelicerata</taxon>
        <taxon>Arachnida</taxon>
        <taxon>Acari</taxon>
        <taxon>Parasitiformes</taxon>
        <taxon>Mesostigmata</taxon>
        <taxon>Gamasina</taxon>
        <taxon>Dermanyssoidea</taxon>
        <taxon>Varroidae</taxon>
        <taxon>Varroa</taxon>
    </lineage>
</organism>
<evidence type="ECO:0000256" key="5">
    <source>
        <dbReference type="ARBA" id="ARBA00023242"/>
    </source>
</evidence>
<sequence length="601" mass="68177">MDTPLISQSCHVRKPSRPKKGPISKYSQIWQNLEQKLTAYHVEKHEQLIRSVLQFFSSGCDQKQENIPTAMIRLGSSVSDHSGVFGELSNQLHKVTPLICRLSPVDCTSLSGILQKMFNEFIAVLNLDDEPKIKRALISFENLVQIYKLVACEQPGMTCGSPRKRKTSKFRLGAKKFIIIIEDVTSVKTTILEDLSQILKTHLEEMDTCLVFGISSTAQHIHKILSLRCASNLFIRSFSSPPVEETLNGIFDLLVLNRDFPFKLEPELFNWMTDFVLYHDFSLKTMLHILRVALTIHLEKVDPKTIYSMCNPGTDHEIDKAMLLNSDNDSLRENLANVLVSLAGLRPGIFKNCFLSLQKKFFVDSAIFRKTEQVIRLLSANELRQRLQEHVAPRKSGEIADKLRGFCDCLGQDGLDENLSEAAENDSKQFTSRSEWKQAMLESARKKRTTKLDLIREDIISFLKDQAKNVLTLADLPHAEHIYIGNVSELRAMFAPTLRTTLNRALATPSSVLSCHCCRVKSAEASACLPPISIVYKLHLECGKMINVYDMLLSYQSVREDDSEVSIAEFLRALRELQVLGYVKPTTRKMDHLQRLTWGSC</sequence>
<comment type="similarity">
    <text evidence="2">Belongs to the ORC3 family.</text>
</comment>
<keyword evidence="4" id="KW-0238">DNA-binding</keyword>
<evidence type="ECO:0000256" key="4">
    <source>
        <dbReference type="ARBA" id="ARBA00023125"/>
    </source>
</evidence>
<reference evidence="9" key="1">
    <citation type="submission" date="2021-01" db="UniProtKB">
        <authorList>
            <consortium name="EnsemblMetazoa"/>
        </authorList>
    </citation>
    <scope>IDENTIFICATION</scope>
</reference>
<proteinExistence type="inferred from homology"/>
<feature type="domain" description="Origin recognition complex subunit 3 N-terminal" evidence="7">
    <location>
        <begin position="26"/>
        <end position="297"/>
    </location>
</feature>
<dbReference type="FunCoup" id="A0A7M7J4C5">
    <property type="interactions" value="1849"/>
</dbReference>
<evidence type="ECO:0000256" key="2">
    <source>
        <dbReference type="ARBA" id="ARBA00010977"/>
    </source>
</evidence>
<dbReference type="GO" id="GO:0006270">
    <property type="term" value="P:DNA replication initiation"/>
    <property type="evidence" value="ECO:0007669"/>
    <property type="project" value="TreeGrafter"/>
</dbReference>
<feature type="compositionally biased region" description="Polar residues" evidence="6">
    <location>
        <begin position="1"/>
        <end position="10"/>
    </location>
</feature>
<evidence type="ECO:0000256" key="3">
    <source>
        <dbReference type="ARBA" id="ARBA00022705"/>
    </source>
</evidence>
<dbReference type="Pfam" id="PF07034">
    <property type="entry name" value="ORC3_N"/>
    <property type="match status" value="1"/>
</dbReference>
<dbReference type="OMA" id="YCLMEHY"/>
<keyword evidence="10" id="KW-1185">Reference proteome</keyword>